<proteinExistence type="predicted"/>
<organism evidence="1 2">
    <name type="scientific">Pleurodeles waltl</name>
    <name type="common">Iberian ribbed newt</name>
    <dbReference type="NCBI Taxonomy" id="8319"/>
    <lineage>
        <taxon>Eukaryota</taxon>
        <taxon>Metazoa</taxon>
        <taxon>Chordata</taxon>
        <taxon>Craniata</taxon>
        <taxon>Vertebrata</taxon>
        <taxon>Euteleostomi</taxon>
        <taxon>Amphibia</taxon>
        <taxon>Batrachia</taxon>
        <taxon>Caudata</taxon>
        <taxon>Salamandroidea</taxon>
        <taxon>Salamandridae</taxon>
        <taxon>Pleurodelinae</taxon>
        <taxon>Pleurodeles</taxon>
    </lineage>
</organism>
<name>A0AAV7LVT4_PLEWA</name>
<gene>
    <name evidence="1" type="ORF">NDU88_000546</name>
</gene>
<keyword evidence="2" id="KW-1185">Reference proteome</keyword>
<protein>
    <submittedName>
        <fullName evidence="1">Uncharacterized protein</fullName>
    </submittedName>
</protein>
<feature type="non-terminal residue" evidence="1">
    <location>
        <position position="106"/>
    </location>
</feature>
<dbReference type="AlphaFoldDB" id="A0AAV7LVT4"/>
<dbReference type="EMBL" id="JANPWB010000014">
    <property type="protein sequence ID" value="KAJ1095381.1"/>
    <property type="molecule type" value="Genomic_DNA"/>
</dbReference>
<evidence type="ECO:0000313" key="2">
    <source>
        <dbReference type="Proteomes" id="UP001066276"/>
    </source>
</evidence>
<comment type="caution">
    <text evidence="1">The sequence shown here is derived from an EMBL/GenBank/DDBJ whole genome shotgun (WGS) entry which is preliminary data.</text>
</comment>
<sequence>EPGAGPGLSAAPLSIGGASRRCVSRLPRSPCTPRNRAVRRGTEEPCAPELPLCTARQEAPAARDRHTVARLEQIEEEGKWKCFSYIQGHWNYAAERTKLCGRVDQF</sequence>
<reference evidence="1" key="1">
    <citation type="journal article" date="2022" name="bioRxiv">
        <title>Sequencing and chromosome-scale assembly of the giantPleurodeles waltlgenome.</title>
        <authorList>
            <person name="Brown T."/>
            <person name="Elewa A."/>
            <person name="Iarovenko S."/>
            <person name="Subramanian E."/>
            <person name="Araus A.J."/>
            <person name="Petzold A."/>
            <person name="Susuki M."/>
            <person name="Suzuki K.-i.T."/>
            <person name="Hayashi T."/>
            <person name="Toyoda A."/>
            <person name="Oliveira C."/>
            <person name="Osipova E."/>
            <person name="Leigh N.D."/>
            <person name="Simon A."/>
            <person name="Yun M.H."/>
        </authorList>
    </citation>
    <scope>NUCLEOTIDE SEQUENCE</scope>
    <source>
        <strain evidence="1">20211129_DDA</strain>
        <tissue evidence="1">Liver</tissue>
    </source>
</reference>
<accession>A0AAV7LVT4</accession>
<dbReference type="Proteomes" id="UP001066276">
    <property type="component" value="Chromosome 10"/>
</dbReference>
<evidence type="ECO:0000313" key="1">
    <source>
        <dbReference type="EMBL" id="KAJ1095381.1"/>
    </source>
</evidence>
<feature type="non-terminal residue" evidence="1">
    <location>
        <position position="1"/>
    </location>
</feature>